<comment type="caution">
    <text evidence="2">The sequence shown here is derived from an EMBL/GenBank/DDBJ whole genome shotgun (WGS) entry which is preliminary data.</text>
</comment>
<dbReference type="PANTHER" id="PTHR43861:SF1">
    <property type="entry name" value="TRANS-ACONITATE 2-METHYLTRANSFERASE"/>
    <property type="match status" value="1"/>
</dbReference>
<dbReference type="RefSeq" id="WP_069094137.1">
    <property type="nucleotide sequence ID" value="NZ_MASI01000001.1"/>
</dbReference>
<dbReference type="InterPro" id="IPR029063">
    <property type="entry name" value="SAM-dependent_MTases_sf"/>
</dbReference>
<evidence type="ECO:0000259" key="1">
    <source>
        <dbReference type="Pfam" id="PF08242"/>
    </source>
</evidence>
<feature type="domain" description="Methyltransferase type 12" evidence="1">
    <location>
        <begin position="47"/>
        <end position="141"/>
    </location>
</feature>
<evidence type="ECO:0000313" key="3">
    <source>
        <dbReference type="Proteomes" id="UP000095087"/>
    </source>
</evidence>
<keyword evidence="2" id="KW-0808">Transferase</keyword>
<dbReference type="GO" id="GO:0102130">
    <property type="term" value="F:malonyl-CoA methyltransferase activity"/>
    <property type="evidence" value="ECO:0007669"/>
    <property type="project" value="UniProtKB-EC"/>
</dbReference>
<keyword evidence="3" id="KW-1185">Reference proteome</keyword>
<dbReference type="SUPFAM" id="SSF53335">
    <property type="entry name" value="S-adenosyl-L-methionine-dependent methyltransferases"/>
    <property type="match status" value="1"/>
</dbReference>
<protein>
    <submittedName>
        <fullName evidence="2">Malonyl-[acyl-carrier protein] O-methyltransferase</fullName>
        <ecNumber evidence="2">2.1.1.197</ecNumber>
    </submittedName>
</protein>
<name>A0A1E2S3M9_9HYPH</name>
<gene>
    <name evidence="2" type="ORF">A7A08_00773</name>
</gene>
<organism evidence="2 3">
    <name type="scientific">Methyloligella halotolerans</name>
    <dbReference type="NCBI Taxonomy" id="1177755"/>
    <lineage>
        <taxon>Bacteria</taxon>
        <taxon>Pseudomonadati</taxon>
        <taxon>Pseudomonadota</taxon>
        <taxon>Alphaproteobacteria</taxon>
        <taxon>Hyphomicrobiales</taxon>
        <taxon>Hyphomicrobiaceae</taxon>
        <taxon>Methyloligella</taxon>
    </lineage>
</organism>
<dbReference type="Gene3D" id="3.40.50.150">
    <property type="entry name" value="Vaccinia Virus protein VP39"/>
    <property type="match status" value="1"/>
</dbReference>
<reference evidence="2 3" key="1">
    <citation type="submission" date="2016-07" db="EMBL/GenBank/DDBJ databases">
        <title>Draft genome sequence of Methyloligella halotolerans C2T (VKM B-2706T=CCUG 61687T=DSM 25045T), a halotolerant polyhydroxybutyrate accumulating methylotroph.</title>
        <authorList>
            <person name="Vasilenko O.V."/>
            <person name="Doronina N.V."/>
            <person name="Poroshina M.N."/>
            <person name="Tarlachkov S.V."/>
            <person name="Trotsenko Y.A."/>
        </authorList>
    </citation>
    <scope>NUCLEOTIDE SEQUENCE [LARGE SCALE GENOMIC DNA]</scope>
    <source>
        <strain evidence="2 3">VKM B-2706</strain>
    </source>
</reference>
<dbReference type="Pfam" id="PF08242">
    <property type="entry name" value="Methyltransf_12"/>
    <property type="match status" value="1"/>
</dbReference>
<dbReference type="PANTHER" id="PTHR43861">
    <property type="entry name" value="TRANS-ACONITATE 2-METHYLTRANSFERASE-RELATED"/>
    <property type="match status" value="1"/>
</dbReference>
<dbReference type="EC" id="2.1.1.197" evidence="2"/>
<dbReference type="InterPro" id="IPR013217">
    <property type="entry name" value="Methyltransf_12"/>
</dbReference>
<keyword evidence="2" id="KW-0489">Methyltransferase</keyword>
<proteinExistence type="predicted"/>
<dbReference type="STRING" id="1177755.A7A08_00773"/>
<accession>A0A1E2S3M9</accession>
<dbReference type="CDD" id="cd02440">
    <property type="entry name" value="AdoMet_MTases"/>
    <property type="match status" value="1"/>
</dbReference>
<dbReference type="Proteomes" id="UP000095087">
    <property type="component" value="Unassembled WGS sequence"/>
</dbReference>
<dbReference type="GO" id="GO:0032259">
    <property type="term" value="P:methylation"/>
    <property type="evidence" value="ECO:0007669"/>
    <property type="project" value="UniProtKB-KW"/>
</dbReference>
<dbReference type="EMBL" id="MASI01000001">
    <property type="protein sequence ID" value="ODA68939.1"/>
    <property type="molecule type" value="Genomic_DNA"/>
</dbReference>
<evidence type="ECO:0000313" key="2">
    <source>
        <dbReference type="EMBL" id="ODA68939.1"/>
    </source>
</evidence>
<sequence>MTTPRSAQIAESFGARAESYERHAALQRDVAERLARRLPRLESPRVLELGCGTGLLTRLLLQAYPDGDFLITDLSPAMIATAKANIRSPAGARLAFDVMDAAHIADVGRFDLVVTSMSLHWLTDPAAALTRLRELLNPGGAIVYSALGEDCFAEWRAAVAAEGLADGIVPIAPLPGAEDEESLVMEESGLAFLRRLRAIGGLTPREGYAPLSPGALRRVLSRLDRDHGGQVTWHIVYGRLSSMESSAAASRSRPSMIPS</sequence>
<dbReference type="AlphaFoldDB" id="A0A1E2S3M9"/>